<dbReference type="InterPro" id="IPR036509">
    <property type="entry name" value="Met_Sox_Rdtase_MsrA_sf"/>
</dbReference>
<dbReference type="GO" id="GO:0008113">
    <property type="term" value="F:peptide-methionine (S)-S-oxide reductase activity"/>
    <property type="evidence" value="ECO:0007669"/>
    <property type="project" value="UniProtKB-UniRule"/>
</dbReference>
<evidence type="ECO:0000256" key="1">
    <source>
        <dbReference type="ARBA" id="ARBA00023002"/>
    </source>
</evidence>
<comment type="catalytic activity">
    <reaction evidence="2 4">
        <text>L-methionyl-[protein] + [thioredoxin]-disulfide + H2O = L-methionyl-(S)-S-oxide-[protein] + [thioredoxin]-dithiol</text>
        <dbReference type="Rhea" id="RHEA:14217"/>
        <dbReference type="Rhea" id="RHEA-COMP:10698"/>
        <dbReference type="Rhea" id="RHEA-COMP:10700"/>
        <dbReference type="Rhea" id="RHEA-COMP:12313"/>
        <dbReference type="Rhea" id="RHEA-COMP:12315"/>
        <dbReference type="ChEBI" id="CHEBI:15377"/>
        <dbReference type="ChEBI" id="CHEBI:16044"/>
        <dbReference type="ChEBI" id="CHEBI:29950"/>
        <dbReference type="ChEBI" id="CHEBI:44120"/>
        <dbReference type="ChEBI" id="CHEBI:50058"/>
        <dbReference type="EC" id="1.8.4.11"/>
    </reaction>
</comment>
<evidence type="ECO:0000256" key="2">
    <source>
        <dbReference type="ARBA" id="ARBA00047806"/>
    </source>
</evidence>
<sequence length="179" mass="20005">MDKPAYATFAAGCFWCTEAVFDALDGVLSVAPGYTGGAKDRPTYEEVSGGATGHAEAVQIAYDPEKIAYDDLLEVFWATHDPTTMNRQGADTGTQYRSVIFYHDEAQKRAAEASKQKLAASGEFKDPIVTEITPFQTFFPAEQYHQKYYKSNKDAPYCQLVITPKFQKFAEKFKDKLKP</sequence>
<comment type="similarity">
    <text evidence="4">Belongs to the MsrA Met sulfoxide reductase family.</text>
</comment>
<comment type="catalytic activity">
    <reaction evidence="3 4">
        <text>[thioredoxin]-disulfide + L-methionine + H2O = L-methionine (S)-S-oxide + [thioredoxin]-dithiol</text>
        <dbReference type="Rhea" id="RHEA:19993"/>
        <dbReference type="Rhea" id="RHEA-COMP:10698"/>
        <dbReference type="Rhea" id="RHEA-COMP:10700"/>
        <dbReference type="ChEBI" id="CHEBI:15377"/>
        <dbReference type="ChEBI" id="CHEBI:29950"/>
        <dbReference type="ChEBI" id="CHEBI:50058"/>
        <dbReference type="ChEBI" id="CHEBI:57844"/>
        <dbReference type="ChEBI" id="CHEBI:58772"/>
        <dbReference type="EC" id="1.8.4.11"/>
    </reaction>
</comment>
<organism evidence="6 7">
    <name type="scientific">Candidatus Sungbacteria bacterium RIFCSPHIGHO2_02_FULL_53_17</name>
    <dbReference type="NCBI Taxonomy" id="1802275"/>
    <lineage>
        <taxon>Bacteria</taxon>
        <taxon>Candidatus Sungiibacteriota</taxon>
    </lineage>
</organism>
<comment type="function">
    <text evidence="4">Has an important function as a repair enzyme for proteins that have been inactivated by oxidation. Catalyzes the reversible oxidation-reduction of methionine sulfoxide in proteins to methionine.</text>
</comment>
<evidence type="ECO:0000313" key="6">
    <source>
        <dbReference type="EMBL" id="OHA03412.1"/>
    </source>
</evidence>
<dbReference type="HAMAP" id="MF_01401">
    <property type="entry name" value="MsrA"/>
    <property type="match status" value="1"/>
</dbReference>
<dbReference type="Gene3D" id="3.30.1060.10">
    <property type="entry name" value="Peptide methionine sulphoxide reductase MsrA"/>
    <property type="match status" value="1"/>
</dbReference>
<dbReference type="AlphaFoldDB" id="A0A1G2KY56"/>
<dbReference type="InterPro" id="IPR002569">
    <property type="entry name" value="Met_Sox_Rdtase_MsrA_dom"/>
</dbReference>
<name>A0A1G2KY56_9BACT</name>
<dbReference type="EC" id="1.8.4.11" evidence="4"/>
<dbReference type="Pfam" id="PF01625">
    <property type="entry name" value="PMSR"/>
    <property type="match status" value="1"/>
</dbReference>
<dbReference type="EMBL" id="MHQN01000019">
    <property type="protein sequence ID" value="OHA03412.1"/>
    <property type="molecule type" value="Genomic_DNA"/>
</dbReference>
<comment type="caution">
    <text evidence="6">The sequence shown here is derived from an EMBL/GenBank/DDBJ whole genome shotgun (WGS) entry which is preliminary data.</text>
</comment>
<reference evidence="6 7" key="1">
    <citation type="journal article" date="2016" name="Nat. Commun.">
        <title>Thousands of microbial genomes shed light on interconnected biogeochemical processes in an aquifer system.</title>
        <authorList>
            <person name="Anantharaman K."/>
            <person name="Brown C.T."/>
            <person name="Hug L.A."/>
            <person name="Sharon I."/>
            <person name="Castelle C.J."/>
            <person name="Probst A.J."/>
            <person name="Thomas B.C."/>
            <person name="Singh A."/>
            <person name="Wilkins M.J."/>
            <person name="Karaoz U."/>
            <person name="Brodie E.L."/>
            <person name="Williams K.H."/>
            <person name="Hubbard S.S."/>
            <person name="Banfield J.F."/>
        </authorList>
    </citation>
    <scope>NUCLEOTIDE SEQUENCE [LARGE SCALE GENOMIC DNA]</scope>
</reference>
<dbReference type="NCBIfam" id="TIGR00401">
    <property type="entry name" value="msrA"/>
    <property type="match status" value="1"/>
</dbReference>
<accession>A0A1G2KY56</accession>
<keyword evidence="1 4" id="KW-0560">Oxidoreductase</keyword>
<dbReference type="PANTHER" id="PTHR43774:SF1">
    <property type="entry name" value="PEPTIDE METHIONINE SULFOXIDE REDUCTASE MSRA 2"/>
    <property type="match status" value="1"/>
</dbReference>
<protein>
    <recommendedName>
        <fullName evidence="4">Peptide methionine sulfoxide reductase MsrA</fullName>
        <shortName evidence="4">Protein-methionine-S-oxide reductase</shortName>
        <ecNumber evidence="4">1.8.4.11</ecNumber>
    </recommendedName>
    <alternativeName>
        <fullName evidence="4">Peptide-methionine (S)-S-oxide reductase</fullName>
        <shortName evidence="4">Peptide Met(O) reductase</shortName>
    </alternativeName>
</protein>
<feature type="domain" description="Peptide methionine sulphoxide reductase MsrA" evidence="5">
    <location>
        <begin position="7"/>
        <end position="159"/>
    </location>
</feature>
<evidence type="ECO:0000259" key="5">
    <source>
        <dbReference type="Pfam" id="PF01625"/>
    </source>
</evidence>
<dbReference type="Proteomes" id="UP000177177">
    <property type="component" value="Unassembled WGS sequence"/>
</dbReference>
<dbReference type="PANTHER" id="PTHR43774">
    <property type="entry name" value="PEPTIDE METHIONINE SULFOXIDE REDUCTASE"/>
    <property type="match status" value="1"/>
</dbReference>
<proteinExistence type="inferred from homology"/>
<gene>
    <name evidence="4" type="primary">msrA</name>
    <name evidence="6" type="ORF">A3C92_01160</name>
</gene>
<evidence type="ECO:0000256" key="3">
    <source>
        <dbReference type="ARBA" id="ARBA00048782"/>
    </source>
</evidence>
<evidence type="ECO:0000313" key="7">
    <source>
        <dbReference type="Proteomes" id="UP000177177"/>
    </source>
</evidence>
<dbReference type="SUPFAM" id="SSF55068">
    <property type="entry name" value="Peptide methionine sulfoxide reductase"/>
    <property type="match status" value="1"/>
</dbReference>
<dbReference type="GO" id="GO:0033744">
    <property type="term" value="F:L-methionine:thioredoxin-disulfide S-oxidoreductase activity"/>
    <property type="evidence" value="ECO:0007669"/>
    <property type="project" value="RHEA"/>
</dbReference>
<feature type="active site" evidence="4">
    <location>
        <position position="13"/>
    </location>
</feature>
<evidence type="ECO:0000256" key="4">
    <source>
        <dbReference type="HAMAP-Rule" id="MF_01401"/>
    </source>
</evidence>